<dbReference type="GO" id="GO:0006241">
    <property type="term" value="P:CTP biosynthetic process"/>
    <property type="evidence" value="ECO:0007669"/>
    <property type="project" value="InterPro"/>
</dbReference>
<evidence type="ECO:0000259" key="10">
    <source>
        <dbReference type="SMART" id="SM00562"/>
    </source>
</evidence>
<evidence type="ECO:0000256" key="7">
    <source>
        <dbReference type="ARBA" id="ARBA00022777"/>
    </source>
</evidence>
<dbReference type="Gene3D" id="3.30.70.141">
    <property type="entry name" value="Nucleoside diphosphate kinase-like domain"/>
    <property type="match status" value="2"/>
</dbReference>
<evidence type="ECO:0000256" key="8">
    <source>
        <dbReference type="PROSITE-ProRule" id="PRU00706"/>
    </source>
</evidence>
<dbReference type="PRINTS" id="PR01243">
    <property type="entry name" value="NUCDPKINASE"/>
</dbReference>
<dbReference type="Pfam" id="PF00334">
    <property type="entry name" value="NDK"/>
    <property type="match status" value="2"/>
</dbReference>
<evidence type="ECO:0000256" key="5">
    <source>
        <dbReference type="ARBA" id="ARBA00012966"/>
    </source>
</evidence>
<name>A0A565CV40_9BRAS</name>
<accession>A0A565CV40</accession>
<dbReference type="InterPro" id="IPR034907">
    <property type="entry name" value="NDK-like_dom"/>
</dbReference>
<comment type="caution">
    <text evidence="8">Lacks conserved residue(s) required for the propagation of feature annotation.</text>
</comment>
<evidence type="ECO:0000256" key="2">
    <source>
        <dbReference type="ARBA" id="ARBA00000937"/>
    </source>
</evidence>
<comment type="catalytic activity">
    <reaction evidence="1">
        <text>a 2'-deoxyribonucleoside 5'-diphosphate + ATP = a 2'-deoxyribonucleoside 5'-triphosphate + ADP</text>
        <dbReference type="Rhea" id="RHEA:44640"/>
        <dbReference type="ChEBI" id="CHEBI:30616"/>
        <dbReference type="ChEBI" id="CHEBI:61560"/>
        <dbReference type="ChEBI" id="CHEBI:73316"/>
        <dbReference type="ChEBI" id="CHEBI:456216"/>
        <dbReference type="EC" id="2.7.4.6"/>
    </reaction>
</comment>
<gene>
    <name evidence="11" type="ORF">ANE_LOCUS28009</name>
</gene>
<dbReference type="PANTHER" id="PTHR11349">
    <property type="entry name" value="NUCLEOSIDE DIPHOSPHATE KINASE"/>
    <property type="match status" value="1"/>
</dbReference>
<evidence type="ECO:0000256" key="4">
    <source>
        <dbReference type="ARBA" id="ARBA00008142"/>
    </source>
</evidence>
<dbReference type="GO" id="GO:0004550">
    <property type="term" value="F:nucleoside diphosphate kinase activity"/>
    <property type="evidence" value="ECO:0007669"/>
    <property type="project" value="UniProtKB-EC"/>
</dbReference>
<evidence type="ECO:0000313" key="11">
    <source>
        <dbReference type="EMBL" id="VVB17565.1"/>
    </source>
</evidence>
<keyword evidence="12" id="KW-1185">Reference proteome</keyword>
<proteinExistence type="inferred from homology"/>
<reference evidence="11" key="1">
    <citation type="submission" date="2019-07" db="EMBL/GenBank/DDBJ databases">
        <authorList>
            <person name="Dittberner H."/>
        </authorList>
    </citation>
    <scope>NUCLEOTIDE SEQUENCE [LARGE SCALE GENOMIC DNA]</scope>
</reference>
<dbReference type="SMART" id="SM00562">
    <property type="entry name" value="NDK"/>
    <property type="match status" value="1"/>
</dbReference>
<dbReference type="AlphaFoldDB" id="A0A565CV40"/>
<evidence type="ECO:0000313" key="12">
    <source>
        <dbReference type="Proteomes" id="UP000489600"/>
    </source>
</evidence>
<dbReference type="Proteomes" id="UP000489600">
    <property type="component" value="Unassembled WGS sequence"/>
</dbReference>
<dbReference type="GO" id="GO:0006228">
    <property type="term" value="P:UTP biosynthetic process"/>
    <property type="evidence" value="ECO:0007669"/>
    <property type="project" value="InterPro"/>
</dbReference>
<dbReference type="EMBL" id="CABITT030000008">
    <property type="protein sequence ID" value="VVB17565.1"/>
    <property type="molecule type" value="Genomic_DNA"/>
</dbReference>
<protein>
    <recommendedName>
        <fullName evidence="5">nucleoside-diphosphate kinase</fullName>
        <ecNumber evidence="5">2.7.4.6</ecNumber>
    </recommendedName>
</protein>
<keyword evidence="6" id="KW-0808">Transferase</keyword>
<evidence type="ECO:0000256" key="6">
    <source>
        <dbReference type="ARBA" id="ARBA00022679"/>
    </source>
</evidence>
<dbReference type="EC" id="2.7.4.6" evidence="5"/>
<dbReference type="InterPro" id="IPR001564">
    <property type="entry name" value="Nucleoside_diP_kinase"/>
</dbReference>
<organism evidence="11 12">
    <name type="scientific">Arabis nemorensis</name>
    <dbReference type="NCBI Taxonomy" id="586526"/>
    <lineage>
        <taxon>Eukaryota</taxon>
        <taxon>Viridiplantae</taxon>
        <taxon>Streptophyta</taxon>
        <taxon>Embryophyta</taxon>
        <taxon>Tracheophyta</taxon>
        <taxon>Spermatophyta</taxon>
        <taxon>Magnoliopsida</taxon>
        <taxon>eudicotyledons</taxon>
        <taxon>Gunneridae</taxon>
        <taxon>Pentapetalae</taxon>
        <taxon>rosids</taxon>
        <taxon>malvids</taxon>
        <taxon>Brassicales</taxon>
        <taxon>Brassicaceae</taxon>
        <taxon>Arabideae</taxon>
        <taxon>Arabis</taxon>
    </lineage>
</organism>
<feature type="domain" description="Nucleoside diphosphate kinase-like" evidence="10">
    <location>
        <begin position="117"/>
        <end position="190"/>
    </location>
</feature>
<comment type="similarity">
    <text evidence="4 8 9">Belongs to the NDK family.</text>
</comment>
<comment type="catalytic activity">
    <reaction evidence="2">
        <text>a ribonucleoside 5'-diphosphate + ATP = a ribonucleoside 5'-triphosphate + ADP</text>
        <dbReference type="Rhea" id="RHEA:18113"/>
        <dbReference type="ChEBI" id="CHEBI:30616"/>
        <dbReference type="ChEBI" id="CHEBI:57930"/>
        <dbReference type="ChEBI" id="CHEBI:61557"/>
        <dbReference type="ChEBI" id="CHEBI:456216"/>
        <dbReference type="EC" id="2.7.4.6"/>
    </reaction>
</comment>
<evidence type="ECO:0000256" key="1">
    <source>
        <dbReference type="ARBA" id="ARBA00000082"/>
    </source>
</evidence>
<dbReference type="GO" id="GO:0006183">
    <property type="term" value="P:GTP biosynthetic process"/>
    <property type="evidence" value="ECO:0007669"/>
    <property type="project" value="InterPro"/>
</dbReference>
<comment type="caution">
    <text evidence="11">The sequence shown here is derived from an EMBL/GenBank/DDBJ whole genome shotgun (WGS) entry which is preliminary data.</text>
</comment>
<dbReference type="PROSITE" id="PS51374">
    <property type="entry name" value="NDPK_LIKE"/>
    <property type="match status" value="2"/>
</dbReference>
<evidence type="ECO:0000256" key="3">
    <source>
        <dbReference type="ARBA" id="ARBA00001946"/>
    </source>
</evidence>
<comment type="cofactor">
    <cofactor evidence="3">
        <name>Mg(2+)</name>
        <dbReference type="ChEBI" id="CHEBI:18420"/>
    </cofactor>
</comment>
<dbReference type="OrthoDB" id="2162449at2759"/>
<evidence type="ECO:0000256" key="9">
    <source>
        <dbReference type="RuleBase" id="RU004011"/>
    </source>
</evidence>
<keyword evidence="7" id="KW-0418">Kinase</keyword>
<sequence length="190" mass="20988">MITVDRPFAEKYYQDWSAKPPFFRFHVNRIVSGPVIAMIWGGENVLLTGRTIIEKTIPTASVSDMDTKSGSNLIHVSDSVESAYKDAALWFTDGPVMGLDAATPNARDIGRIYFDTMEQTFILIKPDGVQTGLVGKIIRRFDRKGFTLKGLKMISVDCPCAEQNHEDSSAMPFSPHLVNYIGSGPVVAMI</sequence>
<dbReference type="InterPro" id="IPR036850">
    <property type="entry name" value="NDK-like_dom_sf"/>
</dbReference>
<dbReference type="SUPFAM" id="SSF54919">
    <property type="entry name" value="Nucleoside diphosphate kinase, NDK"/>
    <property type="match status" value="2"/>
</dbReference>